<gene>
    <name evidence="6" type="primary">pstS</name>
    <name evidence="6" type="ORF">GCM10007377_09600</name>
</gene>
<comment type="caution">
    <text evidence="6">The sequence shown here is derived from an EMBL/GenBank/DDBJ whole genome shotgun (WGS) entry which is preliminary data.</text>
</comment>
<evidence type="ECO:0000256" key="4">
    <source>
        <dbReference type="SAM" id="MobiDB-lite"/>
    </source>
</evidence>
<evidence type="ECO:0000256" key="2">
    <source>
        <dbReference type="ARBA" id="ARBA00022448"/>
    </source>
</evidence>
<evidence type="ECO:0000256" key="1">
    <source>
        <dbReference type="ARBA" id="ARBA00008725"/>
    </source>
</evidence>
<evidence type="ECO:0000256" key="3">
    <source>
        <dbReference type="ARBA" id="ARBA00022592"/>
    </source>
</evidence>
<dbReference type="GO" id="GO:0043190">
    <property type="term" value="C:ATP-binding cassette (ABC) transporter complex"/>
    <property type="evidence" value="ECO:0007669"/>
    <property type="project" value="InterPro"/>
</dbReference>
<dbReference type="AlphaFoldDB" id="A0A8J3AP03"/>
<keyword evidence="3" id="KW-0592">Phosphate transport</keyword>
<dbReference type="InterPro" id="IPR024370">
    <property type="entry name" value="PBP_domain"/>
</dbReference>
<dbReference type="Pfam" id="PF12849">
    <property type="entry name" value="PBP_like_2"/>
    <property type="match status" value="1"/>
</dbReference>
<keyword evidence="2" id="KW-0813">Transport</keyword>
<reference evidence="6" key="1">
    <citation type="journal article" date="2014" name="Int. J. Syst. Evol. Microbiol.">
        <title>Complete genome sequence of Corynebacterium casei LMG S-19264T (=DSM 44701T), isolated from a smear-ripened cheese.</title>
        <authorList>
            <consortium name="US DOE Joint Genome Institute (JGI-PGF)"/>
            <person name="Walter F."/>
            <person name="Albersmeier A."/>
            <person name="Kalinowski J."/>
            <person name="Ruckert C."/>
        </authorList>
    </citation>
    <scope>NUCLEOTIDE SEQUENCE</scope>
    <source>
        <strain evidence="6">CCM 8606</strain>
    </source>
</reference>
<dbReference type="GO" id="GO:0035435">
    <property type="term" value="P:phosphate ion transmembrane transport"/>
    <property type="evidence" value="ECO:0007669"/>
    <property type="project" value="InterPro"/>
</dbReference>
<name>A0A8J3AP03_9BIFI</name>
<comment type="similarity">
    <text evidence="1">Belongs to the PstS family.</text>
</comment>
<dbReference type="CDD" id="cd13565">
    <property type="entry name" value="PBP2_PstS"/>
    <property type="match status" value="1"/>
</dbReference>
<proteinExistence type="inferred from homology"/>
<dbReference type="GO" id="GO:0042301">
    <property type="term" value="F:phosphate ion binding"/>
    <property type="evidence" value="ECO:0007669"/>
    <property type="project" value="InterPro"/>
</dbReference>
<dbReference type="PANTHER" id="PTHR42996:SF1">
    <property type="entry name" value="PHOSPHATE-BINDING PROTEIN PSTS"/>
    <property type="match status" value="1"/>
</dbReference>
<evidence type="ECO:0000313" key="7">
    <source>
        <dbReference type="Proteomes" id="UP000619536"/>
    </source>
</evidence>
<accession>A0A8J3AP03</accession>
<dbReference type="SUPFAM" id="SSF53850">
    <property type="entry name" value="Periplasmic binding protein-like II"/>
    <property type="match status" value="1"/>
</dbReference>
<keyword evidence="7" id="KW-1185">Reference proteome</keyword>
<dbReference type="Proteomes" id="UP000619536">
    <property type="component" value="Unassembled WGS sequence"/>
</dbReference>
<dbReference type="InterPro" id="IPR005673">
    <property type="entry name" value="ABC_phos-bd_PstS"/>
</dbReference>
<evidence type="ECO:0000259" key="5">
    <source>
        <dbReference type="Pfam" id="PF12849"/>
    </source>
</evidence>
<sequence>MQMMNKHSKYSVPANTVANTLNAVHTANIVNTADTASPVNTANPANTAKVTSATNTPKVVNTPSKTVSNASSNVPRVKRFIAALCIIGVLPALSACGDNFPTAQDLRSQAQGAGLTQQDLAPHTDLSGEFSGAGASSQQAVMESWIAGFQASNTDIAIGYDPSGSGAGVNTFLMGASAWAGSDAVLSDEQLAQSSSVCAVGQAFDVPVMISPIAVIVNLPGVVGQDQHIVMDANTLANVFNGTITRWNDRRLQALNPQFNLPDLPVTVVHRSDKSGTTLNFVSYLKDAAAGQWQYDLSENWPNNVGQGAKGTSGVVATVQQAAGTIGYADYSQIGKLATVALSVNSSQPPVAVSVEGATKALEDSHIDQKRSQNNRVIVQVNHTTDKPGAYPIVLVSYAIACTQYSNASTTQFMRVWLDYITSERGQALASRNAGTAPLPHNLRERVAQSVQAIEAPAAPASSAVPDLPDSPNNQSASKL</sequence>
<feature type="region of interest" description="Disordered" evidence="4">
    <location>
        <begin position="453"/>
        <end position="480"/>
    </location>
</feature>
<feature type="region of interest" description="Disordered" evidence="4">
    <location>
        <begin position="35"/>
        <end position="70"/>
    </location>
</feature>
<protein>
    <submittedName>
        <fullName evidence="6">Phosphate-binding protein PstS</fullName>
    </submittedName>
</protein>
<dbReference type="EMBL" id="BMDH01000002">
    <property type="protein sequence ID" value="GGI14171.1"/>
    <property type="molecule type" value="Genomic_DNA"/>
</dbReference>
<evidence type="ECO:0000313" key="6">
    <source>
        <dbReference type="EMBL" id="GGI14171.1"/>
    </source>
</evidence>
<feature type="compositionally biased region" description="Low complexity" evidence="4">
    <location>
        <begin position="456"/>
        <end position="472"/>
    </location>
</feature>
<dbReference type="NCBIfam" id="TIGR00975">
    <property type="entry name" value="3a0107s03"/>
    <property type="match status" value="1"/>
</dbReference>
<dbReference type="PANTHER" id="PTHR42996">
    <property type="entry name" value="PHOSPHATE-BINDING PROTEIN PSTS"/>
    <property type="match status" value="1"/>
</dbReference>
<dbReference type="Gene3D" id="3.40.190.10">
    <property type="entry name" value="Periplasmic binding protein-like II"/>
    <property type="match status" value="2"/>
</dbReference>
<feature type="domain" description="PBP" evidence="5">
    <location>
        <begin position="123"/>
        <end position="424"/>
    </location>
</feature>
<reference evidence="6" key="2">
    <citation type="submission" date="2020-09" db="EMBL/GenBank/DDBJ databases">
        <authorList>
            <person name="Sun Q."/>
            <person name="Sedlacek I."/>
        </authorList>
    </citation>
    <scope>NUCLEOTIDE SEQUENCE</scope>
    <source>
        <strain evidence="6">CCM 8606</strain>
    </source>
</reference>
<organism evidence="6 7">
    <name type="scientific">Galliscardovia ingluviei</name>
    <dbReference type="NCBI Taxonomy" id="1769422"/>
    <lineage>
        <taxon>Bacteria</taxon>
        <taxon>Bacillati</taxon>
        <taxon>Actinomycetota</taxon>
        <taxon>Actinomycetes</taxon>
        <taxon>Bifidobacteriales</taxon>
        <taxon>Bifidobacteriaceae</taxon>
        <taxon>Galliscardovia</taxon>
    </lineage>
</organism>
<dbReference type="RefSeq" id="WP_229714765.1">
    <property type="nucleotide sequence ID" value="NZ_BMDH01000002.1"/>
</dbReference>
<dbReference type="InterPro" id="IPR050962">
    <property type="entry name" value="Phosphate-bind_PstS"/>
</dbReference>